<dbReference type="InterPro" id="IPR011008">
    <property type="entry name" value="Dimeric_a/b-barrel"/>
</dbReference>
<dbReference type="RefSeq" id="WP_390326856.1">
    <property type="nucleotide sequence ID" value="NZ_JBHRTP010000072.1"/>
</dbReference>
<dbReference type="SUPFAM" id="SSF54909">
    <property type="entry name" value="Dimeric alpha+beta barrel"/>
    <property type="match status" value="2"/>
</dbReference>
<dbReference type="EC" id="1.-.-.-" evidence="1"/>
<evidence type="ECO:0000313" key="2">
    <source>
        <dbReference type="Proteomes" id="UP001595530"/>
    </source>
</evidence>
<keyword evidence="2" id="KW-1185">Reference proteome</keyword>
<organism evidence="1 2">
    <name type="scientific">Undibacterium arcticum</name>
    <dbReference type="NCBI Taxonomy" id="1762892"/>
    <lineage>
        <taxon>Bacteria</taxon>
        <taxon>Pseudomonadati</taxon>
        <taxon>Pseudomonadota</taxon>
        <taxon>Betaproteobacteria</taxon>
        <taxon>Burkholderiales</taxon>
        <taxon>Oxalobacteraceae</taxon>
        <taxon>Undibacterium</taxon>
    </lineage>
</organism>
<dbReference type="Proteomes" id="UP001595530">
    <property type="component" value="Unassembled WGS sequence"/>
</dbReference>
<evidence type="ECO:0000313" key="1">
    <source>
        <dbReference type="EMBL" id="MFC3110300.1"/>
    </source>
</evidence>
<accession>A0ABV7F5U5</accession>
<keyword evidence="1" id="KW-0560">Oxidoreductase</keyword>
<dbReference type="EMBL" id="JBHRTP010000072">
    <property type="protein sequence ID" value="MFC3110300.1"/>
    <property type="molecule type" value="Genomic_DNA"/>
</dbReference>
<name>A0ABV7F5U5_9BURK</name>
<dbReference type="GO" id="GO:0004497">
    <property type="term" value="F:monooxygenase activity"/>
    <property type="evidence" value="ECO:0007669"/>
    <property type="project" value="UniProtKB-KW"/>
</dbReference>
<comment type="caution">
    <text evidence="1">The sequence shown here is derived from an EMBL/GenBank/DDBJ whole genome shotgun (WGS) entry which is preliminary data.</text>
</comment>
<keyword evidence="1" id="KW-0503">Monooxygenase</keyword>
<reference evidence="2" key="1">
    <citation type="journal article" date="2019" name="Int. J. Syst. Evol. Microbiol.">
        <title>The Global Catalogue of Microorganisms (GCM) 10K type strain sequencing project: providing services to taxonomists for standard genome sequencing and annotation.</title>
        <authorList>
            <consortium name="The Broad Institute Genomics Platform"/>
            <consortium name="The Broad Institute Genome Sequencing Center for Infectious Disease"/>
            <person name="Wu L."/>
            <person name="Ma J."/>
        </authorList>
    </citation>
    <scope>NUCLEOTIDE SEQUENCE [LARGE SCALE GENOMIC DNA]</scope>
    <source>
        <strain evidence="2">KCTC 42986</strain>
    </source>
</reference>
<dbReference type="Gene3D" id="3.30.70.100">
    <property type="match status" value="2"/>
</dbReference>
<gene>
    <name evidence="1" type="ORF">ACFOFO_20430</name>
</gene>
<sequence length="202" mass="22062">MVTRGLLVRLEARHGKDAEVEDFLRSALPLARQEVTTVAWFAIRFGRSEYGIFDVFLDDAGRDAHLAGPIAQALMAQADALFAKPPQIHKLTVLADKLPVGAAPSATKALLLTFKAKGGHTSEVEQFLRDAKAHVQSEEGTTSWFAIHLDDGDYGIFDVFPDNGARFTHLIGHVPRELAKHALSLLGSMPELELINVIAEKT</sequence>
<protein>
    <submittedName>
        <fullName evidence="1">Quinol monooxygenase</fullName>
        <ecNumber evidence="1">1.-.-.-</ecNumber>
    </submittedName>
</protein>
<proteinExistence type="predicted"/>